<name>A0A927H4X9_9BACL</name>
<accession>A0A927H4X9</accession>
<keyword evidence="2" id="KW-1185">Reference proteome</keyword>
<protein>
    <submittedName>
        <fullName evidence="1">Phosphotransferase</fullName>
    </submittedName>
</protein>
<dbReference type="Gene3D" id="3.90.1200.10">
    <property type="match status" value="1"/>
</dbReference>
<comment type="caution">
    <text evidence="1">The sequence shown here is derived from an EMBL/GenBank/DDBJ whole genome shotgun (WGS) entry which is preliminary data.</text>
</comment>
<dbReference type="GO" id="GO:0019748">
    <property type="term" value="P:secondary metabolic process"/>
    <property type="evidence" value="ECO:0007669"/>
    <property type="project" value="InterPro"/>
</dbReference>
<dbReference type="AlphaFoldDB" id="A0A927H4X9"/>
<proteinExistence type="predicted"/>
<dbReference type="Pfam" id="PF04655">
    <property type="entry name" value="APH_6_hur"/>
    <property type="match status" value="1"/>
</dbReference>
<evidence type="ECO:0000313" key="2">
    <source>
        <dbReference type="Proteomes" id="UP000632125"/>
    </source>
</evidence>
<organism evidence="1 2">
    <name type="scientific">Paenibacillus arenilitoris</name>
    <dbReference type="NCBI Taxonomy" id="2772299"/>
    <lineage>
        <taxon>Bacteria</taxon>
        <taxon>Bacillati</taxon>
        <taxon>Bacillota</taxon>
        <taxon>Bacilli</taxon>
        <taxon>Bacillales</taxon>
        <taxon>Paenibacillaceae</taxon>
        <taxon>Paenibacillus</taxon>
    </lineage>
</organism>
<dbReference type="EMBL" id="JACXIY010000012">
    <property type="protein sequence ID" value="MBD2868891.1"/>
    <property type="molecule type" value="Genomic_DNA"/>
</dbReference>
<gene>
    <name evidence="1" type="ORF">IDH41_09895</name>
</gene>
<dbReference type="InterPro" id="IPR011009">
    <property type="entry name" value="Kinase-like_dom_sf"/>
</dbReference>
<dbReference type="Proteomes" id="UP000632125">
    <property type="component" value="Unassembled WGS sequence"/>
</dbReference>
<dbReference type="SUPFAM" id="SSF56112">
    <property type="entry name" value="Protein kinase-like (PK-like)"/>
    <property type="match status" value="1"/>
</dbReference>
<dbReference type="GO" id="GO:0016773">
    <property type="term" value="F:phosphotransferase activity, alcohol group as acceptor"/>
    <property type="evidence" value="ECO:0007669"/>
    <property type="project" value="InterPro"/>
</dbReference>
<reference evidence="1" key="1">
    <citation type="submission" date="2020-09" db="EMBL/GenBank/DDBJ databases">
        <title>A novel bacterium of genus Paenibacillus, isolated from South China Sea.</title>
        <authorList>
            <person name="Huang H."/>
            <person name="Mo K."/>
            <person name="Hu Y."/>
        </authorList>
    </citation>
    <scope>NUCLEOTIDE SEQUENCE</scope>
    <source>
        <strain evidence="1">IB182493</strain>
    </source>
</reference>
<evidence type="ECO:0000313" key="1">
    <source>
        <dbReference type="EMBL" id="MBD2868891.1"/>
    </source>
</evidence>
<dbReference type="InterPro" id="IPR006748">
    <property type="entry name" value="NH2Glyco/OHUrea_AB-resist_kin"/>
</dbReference>
<sequence>MSGGPSLKGSLIRRMLELNETGFYITSCRRKEEEADYYAERSHCGMIEIPDTFIERMHELYGKEGVAWSKALPGLITDCAGRFNFSPEAPFSNLSYNFVLRAKLSDGKPAVLKSSFMKDELSREVSVLRAYEGRGMIHVLDADEEQGVALLEGADPGTPLSTIEDDALATNIFCEVFRRLHLPAATGSLYPTMRQHFAAIERYRERFNDVNIAAPLPESWVENAEECLAYLITTTSENLLLHGDLHHENILRQGEEKWAVIDPKGIIGDIHFDTIQYLLNYEDRGGDCEQVLRRRIAIMTDRLGLDPRRIAMWGIARGVLEACWTIENGGKDWHKGIQLTERFAKCLD</sequence>